<dbReference type="AlphaFoldDB" id="A0A2S8A790"/>
<evidence type="ECO:0000313" key="1">
    <source>
        <dbReference type="EMBL" id="PQL90445.1"/>
    </source>
</evidence>
<reference evidence="1 2" key="1">
    <citation type="submission" date="2018-02" db="EMBL/GenBank/DDBJ databases">
        <title>Genome sequences of Apibacter spp., gut symbionts of Asian honey bees.</title>
        <authorList>
            <person name="Kwong W.K."/>
            <person name="Steele M.I."/>
            <person name="Moran N.A."/>
        </authorList>
    </citation>
    <scope>NUCLEOTIDE SEQUENCE [LARGE SCALE GENOMIC DNA]</scope>
    <source>
        <strain evidence="2">wkB301</strain>
    </source>
</reference>
<organism evidence="1 2">
    <name type="scientific">Apibacter adventoris</name>
    <dbReference type="NCBI Taxonomy" id="1679466"/>
    <lineage>
        <taxon>Bacteria</taxon>
        <taxon>Pseudomonadati</taxon>
        <taxon>Bacteroidota</taxon>
        <taxon>Flavobacteriia</taxon>
        <taxon>Flavobacteriales</taxon>
        <taxon>Weeksellaceae</taxon>
        <taxon>Apibacter</taxon>
    </lineage>
</organism>
<dbReference type="RefSeq" id="WP_105247614.1">
    <property type="nucleotide sequence ID" value="NZ_PSZM01000046.1"/>
</dbReference>
<dbReference type="EMBL" id="PSZM01000046">
    <property type="protein sequence ID" value="PQL90445.1"/>
    <property type="molecule type" value="Genomic_DNA"/>
</dbReference>
<protein>
    <submittedName>
        <fullName evidence="1">Uncharacterized protein</fullName>
    </submittedName>
</protein>
<dbReference type="Proteomes" id="UP000238042">
    <property type="component" value="Unassembled WGS sequence"/>
</dbReference>
<evidence type="ECO:0000313" key="2">
    <source>
        <dbReference type="Proteomes" id="UP000238042"/>
    </source>
</evidence>
<sequence length="117" mass="13914">MKTLFILLIAFSFHIIYGQEISSQTQKESITFLPENFINTQEILQLNNIYQNNLLYSEYLKQKDLNYNLKYNYYINYPFYNKQNIYNPSGVTKAEGFWVAGFIQLLSEKLFPKNSLL</sequence>
<name>A0A2S8A790_9FLAO</name>
<comment type="caution">
    <text evidence="1">The sequence shown here is derived from an EMBL/GenBank/DDBJ whole genome shotgun (WGS) entry which is preliminary data.</text>
</comment>
<accession>A0A2S8A790</accession>
<keyword evidence="2" id="KW-1185">Reference proteome</keyword>
<proteinExistence type="predicted"/>
<gene>
    <name evidence="1" type="ORF">C4S77_11165</name>
</gene>